<dbReference type="FunFam" id="1.20.1720.10:FF:000004">
    <property type="entry name" value="EmrB/QacA family drug resistance transporter"/>
    <property type="match status" value="1"/>
</dbReference>
<gene>
    <name evidence="11" type="primary">bmr3_1</name>
    <name evidence="11" type="ORF">JS278_01854</name>
</gene>
<feature type="compositionally biased region" description="Low complexity" evidence="8">
    <location>
        <begin position="577"/>
        <end position="613"/>
    </location>
</feature>
<evidence type="ECO:0000313" key="12">
    <source>
        <dbReference type="Proteomes" id="UP000251995"/>
    </source>
</evidence>
<dbReference type="PROSITE" id="PS50850">
    <property type="entry name" value="MFS"/>
    <property type="match status" value="1"/>
</dbReference>
<feature type="transmembrane region" description="Helical" evidence="9">
    <location>
        <begin position="95"/>
        <end position="114"/>
    </location>
</feature>
<comment type="similarity">
    <text evidence="2">Belongs to the major facilitator superfamily. TCR/Tet family.</text>
</comment>
<dbReference type="SUPFAM" id="SSF103473">
    <property type="entry name" value="MFS general substrate transporter"/>
    <property type="match status" value="1"/>
</dbReference>
<keyword evidence="12" id="KW-1185">Reference proteome</keyword>
<dbReference type="PROSITE" id="PS00216">
    <property type="entry name" value="SUGAR_TRANSPORT_1"/>
    <property type="match status" value="1"/>
</dbReference>
<dbReference type="Gene3D" id="1.20.1250.20">
    <property type="entry name" value="MFS general substrate transporter like domains"/>
    <property type="match status" value="1"/>
</dbReference>
<feature type="region of interest" description="Disordered" evidence="8">
    <location>
        <begin position="574"/>
        <end position="613"/>
    </location>
</feature>
<dbReference type="InterPro" id="IPR005829">
    <property type="entry name" value="Sugar_transporter_CS"/>
</dbReference>
<name>A0A344UUR4_9ACTN</name>
<feature type="transmembrane region" description="Helical" evidence="9">
    <location>
        <begin position="126"/>
        <end position="149"/>
    </location>
</feature>
<dbReference type="InterPro" id="IPR036259">
    <property type="entry name" value="MFS_trans_sf"/>
</dbReference>
<proteinExistence type="inferred from homology"/>
<dbReference type="Gene3D" id="1.20.1720.10">
    <property type="entry name" value="Multidrug resistance protein D"/>
    <property type="match status" value="1"/>
</dbReference>
<feature type="transmembrane region" description="Helical" evidence="9">
    <location>
        <begin position="247"/>
        <end position="266"/>
    </location>
</feature>
<feature type="transmembrane region" description="Helical" evidence="9">
    <location>
        <begin position="212"/>
        <end position="235"/>
    </location>
</feature>
<dbReference type="CDD" id="cd17502">
    <property type="entry name" value="MFS_Azr1_MDR_like"/>
    <property type="match status" value="1"/>
</dbReference>
<feature type="transmembrane region" description="Helical" evidence="9">
    <location>
        <begin position="316"/>
        <end position="339"/>
    </location>
</feature>
<feature type="domain" description="Major facilitator superfamily (MFS) profile" evidence="10">
    <location>
        <begin position="61"/>
        <end position="548"/>
    </location>
</feature>
<comment type="subcellular location">
    <subcellularLocation>
        <location evidence="1">Cell membrane</location>
        <topology evidence="1">Multi-pass membrane protein</topology>
    </subcellularLocation>
</comment>
<evidence type="ECO:0000313" key="11">
    <source>
        <dbReference type="EMBL" id="AXE39012.1"/>
    </source>
</evidence>
<keyword evidence="6 9" id="KW-1133">Transmembrane helix</keyword>
<feature type="transmembrane region" description="Helical" evidence="9">
    <location>
        <begin position="351"/>
        <end position="373"/>
    </location>
</feature>
<evidence type="ECO:0000256" key="8">
    <source>
        <dbReference type="SAM" id="MobiDB-lite"/>
    </source>
</evidence>
<evidence type="ECO:0000256" key="7">
    <source>
        <dbReference type="ARBA" id="ARBA00023136"/>
    </source>
</evidence>
<dbReference type="NCBIfam" id="TIGR00711">
    <property type="entry name" value="efflux_EmrB"/>
    <property type="match status" value="1"/>
</dbReference>
<evidence type="ECO:0000259" key="10">
    <source>
        <dbReference type="PROSITE" id="PS50850"/>
    </source>
</evidence>
<feature type="transmembrane region" description="Helical" evidence="9">
    <location>
        <begin position="407"/>
        <end position="430"/>
    </location>
</feature>
<feature type="transmembrane region" description="Helical" evidence="9">
    <location>
        <begin position="61"/>
        <end position="83"/>
    </location>
</feature>
<evidence type="ECO:0000256" key="1">
    <source>
        <dbReference type="ARBA" id="ARBA00004651"/>
    </source>
</evidence>
<evidence type="ECO:0000256" key="2">
    <source>
        <dbReference type="ARBA" id="ARBA00007520"/>
    </source>
</evidence>
<feature type="transmembrane region" description="Helical" evidence="9">
    <location>
        <begin position="272"/>
        <end position="295"/>
    </location>
</feature>
<dbReference type="Proteomes" id="UP000251995">
    <property type="component" value="Chromosome"/>
</dbReference>
<dbReference type="PANTHER" id="PTHR23501:SF197">
    <property type="entry name" value="COMD"/>
    <property type="match status" value="1"/>
</dbReference>
<dbReference type="InterPro" id="IPR011701">
    <property type="entry name" value="MFS"/>
</dbReference>
<dbReference type="InterPro" id="IPR004638">
    <property type="entry name" value="EmrB-like"/>
</dbReference>
<dbReference type="PRINTS" id="PR01036">
    <property type="entry name" value="TCRTETB"/>
</dbReference>
<evidence type="ECO:0000256" key="4">
    <source>
        <dbReference type="ARBA" id="ARBA00022475"/>
    </source>
</evidence>
<evidence type="ECO:0000256" key="3">
    <source>
        <dbReference type="ARBA" id="ARBA00022448"/>
    </source>
</evidence>
<dbReference type="AlphaFoldDB" id="A0A344UUR4"/>
<dbReference type="InterPro" id="IPR020846">
    <property type="entry name" value="MFS_dom"/>
</dbReference>
<keyword evidence="5 9" id="KW-0812">Transmembrane</keyword>
<feature type="transmembrane region" description="Helical" evidence="9">
    <location>
        <begin position="380"/>
        <end position="401"/>
    </location>
</feature>
<evidence type="ECO:0000256" key="6">
    <source>
        <dbReference type="ARBA" id="ARBA00022989"/>
    </source>
</evidence>
<dbReference type="GO" id="GO:0005886">
    <property type="term" value="C:plasma membrane"/>
    <property type="evidence" value="ECO:0007669"/>
    <property type="project" value="UniProtKB-SubCell"/>
</dbReference>
<protein>
    <submittedName>
        <fullName evidence="11">Multidrug resistance protein 3</fullName>
    </submittedName>
</protein>
<reference evidence="11 12" key="1">
    <citation type="submission" date="2017-12" db="EMBL/GenBank/DDBJ databases">
        <title>The whole genome sequence of the Acidipropionibacterium virtanenii sp. nov. type strain JS278.</title>
        <authorList>
            <person name="Laine P."/>
            <person name="Deptula P."/>
            <person name="Varmanen P."/>
            <person name="Auvinen P."/>
        </authorList>
    </citation>
    <scope>NUCLEOTIDE SEQUENCE [LARGE SCALE GENOMIC DNA]</scope>
    <source>
        <strain evidence="11 12">JS278</strain>
    </source>
</reference>
<keyword evidence="7 9" id="KW-0472">Membrane</keyword>
<feature type="transmembrane region" description="Helical" evidence="9">
    <location>
        <begin position="525"/>
        <end position="543"/>
    </location>
</feature>
<evidence type="ECO:0000256" key="5">
    <source>
        <dbReference type="ARBA" id="ARBA00022692"/>
    </source>
</evidence>
<keyword evidence="3" id="KW-0813">Transport</keyword>
<keyword evidence="4" id="KW-1003">Cell membrane</keyword>
<sequence>MHCKSEYSRPGRRGRMSAAVYVLEETHVSSSAVSAQGARNDAAGPGDAAGGFRMSSAQRNVFLGLILGMLVSSISQTIVGPAMPRIVAQLGGMAHYSWIATAAMLASAIVVPIVGKLSDMYGRRGFYIAGLVVFMCGSLLSGFAQSFWFLVGARAVQGIGMGCLQPLSQTIIGDIIPARNRGKYQGIMGAVFGVTSVLGPLAGGWITDNMNWRWLFFLPIPIGLVALYFIIRFLHLPRTASRTTFDLWGSLALVPALVLILLATTWGGNQYAWGSATIIGMYAAGAVLLGLFVWAEFKAVNPLLPLRLFSQNIFTLSVLASFLLSVAMFGAIIYIPVFAQVVLSASATNSGVILMPLSIAMIIVSICVGMLITKTGRYKGFMIGGLVVMLLGYLGLTTLSAESSKLTLSGLLVVIGIGLGLSMQVFTLVVQNNAKRAEMGIATSAVQFFRNLGSTVGTAVLGTVMSSGLQANIMSHLPAAARAKLVASGGSIDAGSALDTSKIGKLPPMMLTAVRDGMADSMHSVFWTAVPFIVIAVLLTLFITNKPLRTTVYDTEEQRIAEAARLDATRRAKEISAAESEAVESGASGRPEETGVLVSEGSGESSTESSSRQ</sequence>
<dbReference type="KEGG" id="acij:JS278_01854"/>
<dbReference type="Pfam" id="PF07690">
    <property type="entry name" value="MFS_1"/>
    <property type="match status" value="1"/>
</dbReference>
<dbReference type="GO" id="GO:0022857">
    <property type="term" value="F:transmembrane transporter activity"/>
    <property type="evidence" value="ECO:0007669"/>
    <property type="project" value="InterPro"/>
</dbReference>
<organism evidence="11 12">
    <name type="scientific">Acidipropionibacterium virtanenii</name>
    <dbReference type="NCBI Taxonomy" id="2057246"/>
    <lineage>
        <taxon>Bacteria</taxon>
        <taxon>Bacillati</taxon>
        <taxon>Actinomycetota</taxon>
        <taxon>Actinomycetes</taxon>
        <taxon>Propionibacteriales</taxon>
        <taxon>Propionibacteriaceae</taxon>
        <taxon>Acidipropionibacterium</taxon>
    </lineage>
</organism>
<evidence type="ECO:0000256" key="9">
    <source>
        <dbReference type="SAM" id="Phobius"/>
    </source>
</evidence>
<dbReference type="EMBL" id="CP025198">
    <property type="protein sequence ID" value="AXE39012.1"/>
    <property type="molecule type" value="Genomic_DNA"/>
</dbReference>
<accession>A0A344UUR4</accession>
<dbReference type="PANTHER" id="PTHR23501">
    <property type="entry name" value="MAJOR FACILITATOR SUPERFAMILY"/>
    <property type="match status" value="1"/>
</dbReference>